<protein>
    <submittedName>
        <fullName evidence="7">Triose-phosphate transporter family-domain-containing protein</fullName>
    </submittedName>
</protein>
<dbReference type="InterPro" id="IPR004853">
    <property type="entry name" value="Sugar_P_trans_dom"/>
</dbReference>
<feature type="transmembrane region" description="Helical" evidence="5">
    <location>
        <begin position="202"/>
        <end position="226"/>
    </location>
</feature>
<accession>A0A1Y2HKL6</accession>
<dbReference type="InterPro" id="IPR050186">
    <property type="entry name" value="TPT_transporter"/>
</dbReference>
<keyword evidence="4 5" id="KW-0472">Membrane</keyword>
<feature type="transmembrane region" description="Helical" evidence="5">
    <location>
        <begin position="88"/>
        <end position="108"/>
    </location>
</feature>
<keyword evidence="8" id="KW-1185">Reference proteome</keyword>
<dbReference type="PANTHER" id="PTHR11132">
    <property type="entry name" value="SOLUTE CARRIER FAMILY 35"/>
    <property type="match status" value="1"/>
</dbReference>
<evidence type="ECO:0000313" key="8">
    <source>
        <dbReference type="Proteomes" id="UP000193411"/>
    </source>
</evidence>
<sequence length="342" mass="38160">MPPLPAFRRLHPAAYIALWILMSSAVIVFNKWILDNTQHDNPNRGHFPYPIFLTTWHMFFMTLVTRLLRVFTPSMLPSIHHSRARLSWRDWSLSILPIGVLFSASLIVNNYVYLYLSVAFIQMLKAKAPLVTLVLLATAGMQTLTRPLVVNIVGVVLGVMLASYGEIEFHWLGFICQELGILFESLRLVLVEKLMADKLDPLSAMYFFAPVCGACNLVMFLVVEYAHMPEGLVAATSALGYGVLLANACAALLLNVALVLVIDCTSSLVLTLSGVLKDILLIVVSMTVFGTRSTATQSIGYAVALVFLTRYKTMNFNWRKEYQRVVGWQEVADKESGEVLPQ</sequence>
<comment type="subcellular location">
    <subcellularLocation>
        <location evidence="1">Membrane</location>
        <topology evidence="1">Multi-pass membrane protein</topology>
    </subcellularLocation>
</comment>
<name>A0A1Y2HKL6_9FUNG</name>
<feature type="transmembrane region" description="Helical" evidence="5">
    <location>
        <begin position="49"/>
        <end position="68"/>
    </location>
</feature>
<dbReference type="Proteomes" id="UP000193411">
    <property type="component" value="Unassembled WGS sequence"/>
</dbReference>
<reference evidence="7 8" key="1">
    <citation type="submission" date="2016-07" db="EMBL/GenBank/DDBJ databases">
        <title>Pervasive Adenine N6-methylation of Active Genes in Fungi.</title>
        <authorList>
            <consortium name="DOE Joint Genome Institute"/>
            <person name="Mondo S.J."/>
            <person name="Dannebaum R.O."/>
            <person name="Kuo R.C."/>
            <person name="Labutti K."/>
            <person name="Haridas S."/>
            <person name="Kuo A."/>
            <person name="Salamov A."/>
            <person name="Ahrendt S.R."/>
            <person name="Lipzen A."/>
            <person name="Sullivan W."/>
            <person name="Andreopoulos W.B."/>
            <person name="Clum A."/>
            <person name="Lindquist E."/>
            <person name="Daum C."/>
            <person name="Ramamoorthy G.K."/>
            <person name="Gryganskyi A."/>
            <person name="Culley D."/>
            <person name="Magnuson J.K."/>
            <person name="James T.Y."/>
            <person name="O'Malley M.A."/>
            <person name="Stajich J.E."/>
            <person name="Spatafora J.W."/>
            <person name="Visel A."/>
            <person name="Grigoriev I.V."/>
        </authorList>
    </citation>
    <scope>NUCLEOTIDE SEQUENCE [LARGE SCALE GENOMIC DNA]</scope>
    <source>
        <strain evidence="7 8">PL171</strain>
    </source>
</reference>
<evidence type="ECO:0000256" key="1">
    <source>
        <dbReference type="ARBA" id="ARBA00004141"/>
    </source>
</evidence>
<dbReference type="EMBL" id="MCFL01000030">
    <property type="protein sequence ID" value="ORZ34233.1"/>
    <property type="molecule type" value="Genomic_DNA"/>
</dbReference>
<keyword evidence="2 5" id="KW-0812">Transmembrane</keyword>
<gene>
    <name evidence="7" type="ORF">BCR44DRAFT_125118</name>
</gene>
<organism evidence="7 8">
    <name type="scientific">Catenaria anguillulae PL171</name>
    <dbReference type="NCBI Taxonomy" id="765915"/>
    <lineage>
        <taxon>Eukaryota</taxon>
        <taxon>Fungi</taxon>
        <taxon>Fungi incertae sedis</taxon>
        <taxon>Blastocladiomycota</taxon>
        <taxon>Blastocladiomycetes</taxon>
        <taxon>Blastocladiales</taxon>
        <taxon>Catenariaceae</taxon>
        <taxon>Catenaria</taxon>
    </lineage>
</organism>
<feature type="transmembrane region" description="Helical" evidence="5">
    <location>
        <begin position="295"/>
        <end position="311"/>
    </location>
</feature>
<evidence type="ECO:0000256" key="4">
    <source>
        <dbReference type="ARBA" id="ARBA00023136"/>
    </source>
</evidence>
<feature type="transmembrane region" description="Helical" evidence="5">
    <location>
        <begin position="148"/>
        <end position="165"/>
    </location>
</feature>
<feature type="transmembrane region" description="Helical" evidence="5">
    <location>
        <begin position="12"/>
        <end position="29"/>
    </location>
</feature>
<keyword evidence="3 5" id="KW-1133">Transmembrane helix</keyword>
<dbReference type="AlphaFoldDB" id="A0A1Y2HKL6"/>
<dbReference type="OrthoDB" id="6418713at2759"/>
<evidence type="ECO:0000259" key="6">
    <source>
        <dbReference type="Pfam" id="PF03151"/>
    </source>
</evidence>
<feature type="domain" description="Sugar phosphate transporter" evidence="6">
    <location>
        <begin position="13"/>
        <end position="306"/>
    </location>
</feature>
<dbReference type="Pfam" id="PF03151">
    <property type="entry name" value="TPT"/>
    <property type="match status" value="1"/>
</dbReference>
<feature type="transmembrane region" description="Helical" evidence="5">
    <location>
        <begin position="268"/>
        <end position="289"/>
    </location>
</feature>
<comment type="caution">
    <text evidence="7">The sequence shown here is derived from an EMBL/GenBank/DDBJ whole genome shotgun (WGS) entry which is preliminary data.</text>
</comment>
<evidence type="ECO:0000256" key="5">
    <source>
        <dbReference type="SAM" id="Phobius"/>
    </source>
</evidence>
<evidence type="ECO:0000256" key="3">
    <source>
        <dbReference type="ARBA" id="ARBA00022989"/>
    </source>
</evidence>
<dbReference type="GO" id="GO:0016020">
    <property type="term" value="C:membrane"/>
    <property type="evidence" value="ECO:0007669"/>
    <property type="project" value="UniProtKB-SubCell"/>
</dbReference>
<evidence type="ECO:0000313" key="7">
    <source>
        <dbReference type="EMBL" id="ORZ34233.1"/>
    </source>
</evidence>
<evidence type="ECO:0000256" key="2">
    <source>
        <dbReference type="ARBA" id="ARBA00022692"/>
    </source>
</evidence>
<feature type="transmembrane region" description="Helical" evidence="5">
    <location>
        <begin position="238"/>
        <end position="261"/>
    </location>
</feature>
<feature type="transmembrane region" description="Helical" evidence="5">
    <location>
        <begin position="171"/>
        <end position="190"/>
    </location>
</feature>
<proteinExistence type="predicted"/>